<keyword evidence="1" id="KW-0812">Transmembrane</keyword>
<keyword evidence="1" id="KW-0472">Membrane</keyword>
<gene>
    <name evidence="2" type="ORF">GCM10010468_63030</name>
</gene>
<reference evidence="3" key="1">
    <citation type="journal article" date="2019" name="Int. J. Syst. Evol. Microbiol.">
        <title>The Global Catalogue of Microorganisms (GCM) 10K type strain sequencing project: providing services to taxonomists for standard genome sequencing and annotation.</title>
        <authorList>
            <consortium name="The Broad Institute Genomics Platform"/>
            <consortium name="The Broad Institute Genome Sequencing Center for Infectious Disease"/>
            <person name="Wu L."/>
            <person name="Ma J."/>
        </authorList>
    </citation>
    <scope>NUCLEOTIDE SEQUENCE [LARGE SCALE GENOMIC DNA]</scope>
    <source>
        <strain evidence="3">JCM 9377</strain>
    </source>
</reference>
<proteinExistence type="predicted"/>
<organism evidence="2 3">
    <name type="scientific">Actinocorallia longicatena</name>
    <dbReference type="NCBI Taxonomy" id="111803"/>
    <lineage>
        <taxon>Bacteria</taxon>
        <taxon>Bacillati</taxon>
        <taxon>Actinomycetota</taxon>
        <taxon>Actinomycetes</taxon>
        <taxon>Streptosporangiales</taxon>
        <taxon>Thermomonosporaceae</taxon>
        <taxon>Actinocorallia</taxon>
    </lineage>
</organism>
<keyword evidence="1" id="KW-1133">Transmembrane helix</keyword>
<dbReference type="EMBL" id="BAAAUV010000022">
    <property type="protein sequence ID" value="GAA3231739.1"/>
    <property type="molecule type" value="Genomic_DNA"/>
</dbReference>
<evidence type="ECO:0008006" key="4">
    <source>
        <dbReference type="Google" id="ProtNLM"/>
    </source>
</evidence>
<feature type="transmembrane region" description="Helical" evidence="1">
    <location>
        <begin position="63"/>
        <end position="83"/>
    </location>
</feature>
<feature type="transmembrane region" description="Helical" evidence="1">
    <location>
        <begin position="152"/>
        <end position="172"/>
    </location>
</feature>
<feature type="transmembrane region" description="Helical" evidence="1">
    <location>
        <begin position="32"/>
        <end position="51"/>
    </location>
</feature>
<name>A0ABP6QJ31_9ACTN</name>
<accession>A0ABP6QJ31</accession>
<keyword evidence="3" id="KW-1185">Reference proteome</keyword>
<evidence type="ECO:0000313" key="2">
    <source>
        <dbReference type="EMBL" id="GAA3231739.1"/>
    </source>
</evidence>
<dbReference type="Proteomes" id="UP001501237">
    <property type="component" value="Unassembled WGS sequence"/>
</dbReference>
<evidence type="ECO:0000313" key="3">
    <source>
        <dbReference type="Proteomes" id="UP001501237"/>
    </source>
</evidence>
<protein>
    <recommendedName>
        <fullName evidence="4">2TM domain-containing protein</fullName>
    </recommendedName>
</protein>
<feature type="transmembrane region" description="Helical" evidence="1">
    <location>
        <begin position="122"/>
        <end position="140"/>
    </location>
</feature>
<sequence length="181" mass="19359">MLVTVIAACEVAFWVVLGLGLFARYGLRKARLGGVLLLLVPVVDLVLLGVTTADLKNGGEIGIAHGLAAVYLGVSVGFGHQIIRRMDAWAAHRFDGAPRPARPPKYGRERAAHEARQWSRHLLAWAVGCGLLGLAILHVGDAARTEVLGGLIRLWTLVLGIDAAVSFSYTLAPKRAKGVER</sequence>
<comment type="caution">
    <text evidence="2">The sequence shown here is derived from an EMBL/GenBank/DDBJ whole genome shotgun (WGS) entry which is preliminary data.</text>
</comment>
<evidence type="ECO:0000256" key="1">
    <source>
        <dbReference type="SAM" id="Phobius"/>
    </source>
</evidence>
<feature type="transmembrane region" description="Helical" evidence="1">
    <location>
        <begin position="6"/>
        <end position="25"/>
    </location>
</feature>